<dbReference type="OrthoDB" id="120976at2759"/>
<name>A0A820PH13_9BILA</name>
<dbReference type="Proteomes" id="UP000663848">
    <property type="component" value="Unassembled WGS sequence"/>
</dbReference>
<dbReference type="Proteomes" id="UP000663872">
    <property type="component" value="Unassembled WGS sequence"/>
</dbReference>
<dbReference type="EMBL" id="CAJOBR010001681">
    <property type="protein sequence ID" value="CAF4627506.1"/>
    <property type="molecule type" value="Genomic_DNA"/>
</dbReference>
<dbReference type="SUPFAM" id="SSF52047">
    <property type="entry name" value="RNI-like"/>
    <property type="match status" value="1"/>
</dbReference>
<evidence type="ECO:0000313" key="6">
    <source>
        <dbReference type="EMBL" id="CAF3741382.1"/>
    </source>
</evidence>
<dbReference type="InterPro" id="IPR052201">
    <property type="entry name" value="LRR-containing_regulator"/>
</dbReference>
<dbReference type="EMBL" id="CAJNYU010000011">
    <property type="protein sequence ID" value="CAF3312315.1"/>
    <property type="molecule type" value="Genomic_DNA"/>
</dbReference>
<dbReference type="Proteomes" id="UP000663838">
    <property type="component" value="Unassembled WGS sequence"/>
</dbReference>
<organism evidence="7 12">
    <name type="scientific">Rotaria socialis</name>
    <dbReference type="NCBI Taxonomy" id="392032"/>
    <lineage>
        <taxon>Eukaryota</taxon>
        <taxon>Metazoa</taxon>
        <taxon>Spiralia</taxon>
        <taxon>Gnathifera</taxon>
        <taxon>Rotifera</taxon>
        <taxon>Eurotatoria</taxon>
        <taxon>Bdelloidea</taxon>
        <taxon>Philodinida</taxon>
        <taxon>Philodinidae</taxon>
        <taxon>Rotaria</taxon>
    </lineage>
</organism>
<dbReference type="EMBL" id="CAJNYV010005387">
    <property type="protein sequence ID" value="CAF3741382.1"/>
    <property type="molecule type" value="Genomic_DNA"/>
</dbReference>
<dbReference type="Proteomes" id="UP000663873">
    <property type="component" value="Unassembled WGS sequence"/>
</dbReference>
<dbReference type="SMART" id="SM00368">
    <property type="entry name" value="LRR_RI"/>
    <property type="match status" value="4"/>
</dbReference>
<dbReference type="InterPro" id="IPR032675">
    <property type="entry name" value="LRR_dom_sf"/>
</dbReference>
<evidence type="ECO:0000313" key="10">
    <source>
        <dbReference type="EMBL" id="CAF4627506.1"/>
    </source>
</evidence>
<dbReference type="EMBL" id="CAJNYD010000002">
    <property type="protein sequence ID" value="CAF3164483.1"/>
    <property type="molecule type" value="Genomic_DNA"/>
</dbReference>
<reference evidence="7" key="1">
    <citation type="submission" date="2021-02" db="EMBL/GenBank/DDBJ databases">
        <authorList>
            <person name="Nowell W R."/>
        </authorList>
    </citation>
    <scope>NUCLEOTIDE SEQUENCE</scope>
</reference>
<dbReference type="AlphaFoldDB" id="A0A820PH13"/>
<gene>
    <name evidence="5" type="ORF">FME351_LOCUS523</name>
    <name evidence="4" type="ORF">GRG538_LOCUS445</name>
    <name evidence="8" type="ORF">HFQ381_LOCUS24835</name>
    <name evidence="6" type="ORF">KIK155_LOCUS29165</name>
    <name evidence="2" type="ORF">LUA448_LOCUS75</name>
    <name evidence="10" type="ORF">QYT958_LOCUS13259</name>
    <name evidence="3" type="ORF">TIS948_LOCUS11254</name>
    <name evidence="11" type="ORF">TOA249_LOCUS17598</name>
    <name evidence="9" type="ORF">TSG867_LOCUS24268</name>
    <name evidence="7" type="ORF">UJA718_LOCUS19252</name>
</gene>
<evidence type="ECO:0000313" key="2">
    <source>
        <dbReference type="EMBL" id="CAF3164483.1"/>
    </source>
</evidence>
<evidence type="ECO:0000256" key="1">
    <source>
        <dbReference type="ARBA" id="ARBA00022737"/>
    </source>
</evidence>
<evidence type="ECO:0000313" key="4">
    <source>
        <dbReference type="EMBL" id="CAF3299644.1"/>
    </source>
</evidence>
<dbReference type="Proteomes" id="UP000663833">
    <property type="component" value="Unassembled WGS sequence"/>
</dbReference>
<evidence type="ECO:0000313" key="11">
    <source>
        <dbReference type="EMBL" id="CAF4710011.1"/>
    </source>
</evidence>
<dbReference type="Proteomes" id="UP000663825">
    <property type="component" value="Unassembled WGS sequence"/>
</dbReference>
<evidence type="ECO:0000313" key="7">
    <source>
        <dbReference type="EMBL" id="CAF4402958.1"/>
    </source>
</evidence>
<evidence type="ECO:0000313" key="8">
    <source>
        <dbReference type="EMBL" id="CAF4463276.1"/>
    </source>
</evidence>
<keyword evidence="12" id="KW-1185">Reference proteome</keyword>
<evidence type="ECO:0000313" key="3">
    <source>
        <dbReference type="EMBL" id="CAF3179293.1"/>
    </source>
</evidence>
<keyword evidence="1" id="KW-0677">Repeat</keyword>
<evidence type="ECO:0000313" key="5">
    <source>
        <dbReference type="EMBL" id="CAF3312315.1"/>
    </source>
</evidence>
<sequence length="197" mass="22316">MAFACIRPKTKDDSNRNIELEKRINQSSTENIDLSNLNLTDQDVPFINRKVIKKKKSATLSLANNKITPNGIQMLVNALKKNKNITHLILSSNPIGDEGLKYIIELFNNNQTLYHLSLNDTEITDRGIEMITSALGSNSTSLRCLDLRSNKYVTDSSVDFLLEMVEHNETLSACRLDNCSLSQQAQEKLREAKSMRW</sequence>
<protein>
    <submittedName>
        <fullName evidence="7">Uncharacterized protein</fullName>
    </submittedName>
</protein>
<comment type="caution">
    <text evidence="7">The sequence shown here is derived from an EMBL/GenBank/DDBJ whole genome shotgun (WGS) entry which is preliminary data.</text>
</comment>
<dbReference type="EMBL" id="CAJOBO010002680">
    <property type="protein sequence ID" value="CAF4463276.1"/>
    <property type="molecule type" value="Genomic_DNA"/>
</dbReference>
<dbReference type="EMBL" id="CAJOBS010001262">
    <property type="protein sequence ID" value="CAF4710011.1"/>
    <property type="molecule type" value="Genomic_DNA"/>
</dbReference>
<evidence type="ECO:0000313" key="9">
    <source>
        <dbReference type="EMBL" id="CAF4545262.1"/>
    </source>
</evidence>
<dbReference type="Pfam" id="PF13516">
    <property type="entry name" value="LRR_6"/>
    <property type="match status" value="4"/>
</dbReference>
<dbReference type="Proteomes" id="UP000663862">
    <property type="component" value="Unassembled WGS sequence"/>
</dbReference>
<accession>A0A820PH13</accession>
<dbReference type="Proteomes" id="UP000663851">
    <property type="component" value="Unassembled WGS sequence"/>
</dbReference>
<dbReference type="Proteomes" id="UP000663865">
    <property type="component" value="Unassembled WGS sequence"/>
</dbReference>
<dbReference type="EMBL" id="CAJOBP010003389">
    <property type="protein sequence ID" value="CAF4402958.1"/>
    <property type="molecule type" value="Genomic_DNA"/>
</dbReference>
<dbReference type="Proteomes" id="UP000663869">
    <property type="component" value="Unassembled WGS sequence"/>
</dbReference>
<dbReference type="InterPro" id="IPR001611">
    <property type="entry name" value="Leu-rich_rpt"/>
</dbReference>
<dbReference type="EMBL" id="CAJNYT010000011">
    <property type="protein sequence ID" value="CAF3299644.1"/>
    <property type="molecule type" value="Genomic_DNA"/>
</dbReference>
<dbReference type="EMBL" id="CAJNXB010001581">
    <property type="protein sequence ID" value="CAF3179293.1"/>
    <property type="molecule type" value="Genomic_DNA"/>
</dbReference>
<dbReference type="PANTHER" id="PTHR24111">
    <property type="entry name" value="LEUCINE-RICH REPEAT-CONTAINING PROTEIN 34"/>
    <property type="match status" value="1"/>
</dbReference>
<dbReference type="Gene3D" id="3.80.10.10">
    <property type="entry name" value="Ribonuclease Inhibitor"/>
    <property type="match status" value="1"/>
</dbReference>
<dbReference type="EMBL" id="CAJOBQ010002201">
    <property type="protein sequence ID" value="CAF4545262.1"/>
    <property type="molecule type" value="Genomic_DNA"/>
</dbReference>
<dbReference type="PANTHER" id="PTHR24111:SF0">
    <property type="entry name" value="LEUCINE-RICH REPEAT-CONTAINING PROTEIN"/>
    <property type="match status" value="1"/>
</dbReference>
<evidence type="ECO:0000313" key="12">
    <source>
        <dbReference type="Proteomes" id="UP000663873"/>
    </source>
</evidence>
<proteinExistence type="predicted"/>